<dbReference type="InterPro" id="IPR013766">
    <property type="entry name" value="Thioredoxin_domain"/>
</dbReference>
<keyword evidence="7" id="KW-0472">Membrane</keyword>
<evidence type="ECO:0000256" key="4">
    <source>
        <dbReference type="ARBA" id="ARBA00019076"/>
    </source>
</evidence>
<dbReference type="GO" id="GO:0030416">
    <property type="term" value="P:methylamine metabolic process"/>
    <property type="evidence" value="ECO:0007669"/>
    <property type="project" value="InterPro"/>
</dbReference>
<dbReference type="Pfam" id="PF00578">
    <property type="entry name" value="AhpC-TSA"/>
    <property type="match status" value="1"/>
</dbReference>
<protein>
    <recommendedName>
        <fullName evidence="4">Methylamine utilization protein MauD</fullName>
    </recommendedName>
</protein>
<evidence type="ECO:0000256" key="5">
    <source>
        <dbReference type="ARBA" id="ARBA00022692"/>
    </source>
</evidence>
<dbReference type="GO" id="GO:0016020">
    <property type="term" value="C:membrane"/>
    <property type="evidence" value="ECO:0007669"/>
    <property type="project" value="UniProtKB-SubCell"/>
</dbReference>
<dbReference type="UniPathway" id="UPA00895"/>
<name>A0A1H2F3S5_9PSED</name>
<reference evidence="10" key="1">
    <citation type="submission" date="2016-10" db="EMBL/GenBank/DDBJ databases">
        <authorList>
            <person name="Varghese N."/>
            <person name="Submissions S."/>
        </authorList>
    </citation>
    <scope>NUCLEOTIDE SEQUENCE [LARGE SCALE GENOMIC DNA]</scope>
    <source>
        <strain evidence="10">DSM 17875</strain>
    </source>
</reference>
<sequence length="198" mass="21278">MIQALVVSNILAWLVILALLLTVLALARQIGLLHERIRPVGALALGKVIKAGEDAPLFNLPGLTGGAVSLGGVQPDGLATLLFFLSPTCPVCKTLLPVLKSMQSRERDWLRVVLASDGEEGEQQAFIRREGLDGFPYLLSPEVGMAYQIGKLPYGVLIDGQGKVAAHGLINTREHLESLFEAHRLGYASVQQFHAAHG</sequence>
<evidence type="ECO:0000256" key="6">
    <source>
        <dbReference type="ARBA" id="ARBA00022989"/>
    </source>
</evidence>
<organism evidence="9 10">
    <name type="scientific">Pseudomonas pohangensis</name>
    <dbReference type="NCBI Taxonomy" id="364197"/>
    <lineage>
        <taxon>Bacteria</taxon>
        <taxon>Pseudomonadati</taxon>
        <taxon>Pseudomonadota</taxon>
        <taxon>Gammaproteobacteria</taxon>
        <taxon>Pseudomonadales</taxon>
        <taxon>Pseudomonadaceae</taxon>
        <taxon>Pseudomonas</taxon>
    </lineage>
</organism>
<gene>
    <name evidence="9" type="ORF">SAMN05216296_1295</name>
</gene>
<keyword evidence="10" id="KW-1185">Reference proteome</keyword>
<dbReference type="NCBIfam" id="TIGR02661">
    <property type="entry name" value="MauD"/>
    <property type="match status" value="1"/>
</dbReference>
<dbReference type="InterPro" id="IPR000866">
    <property type="entry name" value="AhpC/TSA"/>
</dbReference>
<accession>A0A1H2F3S5</accession>
<evidence type="ECO:0000256" key="3">
    <source>
        <dbReference type="ARBA" id="ARBA00004856"/>
    </source>
</evidence>
<dbReference type="PROSITE" id="PS51352">
    <property type="entry name" value="THIOREDOXIN_2"/>
    <property type="match status" value="1"/>
</dbReference>
<dbReference type="STRING" id="364197.SAMN05216296_1295"/>
<evidence type="ECO:0000313" key="10">
    <source>
        <dbReference type="Proteomes" id="UP000243232"/>
    </source>
</evidence>
<dbReference type="Proteomes" id="UP000243232">
    <property type="component" value="Chromosome I"/>
</dbReference>
<dbReference type="GO" id="GO:0016491">
    <property type="term" value="F:oxidoreductase activity"/>
    <property type="evidence" value="ECO:0007669"/>
    <property type="project" value="InterPro"/>
</dbReference>
<comment type="pathway">
    <text evidence="3">One-carbon metabolism; methylamine degradation.</text>
</comment>
<keyword evidence="6" id="KW-1133">Transmembrane helix</keyword>
<evidence type="ECO:0000256" key="2">
    <source>
        <dbReference type="ARBA" id="ARBA00004167"/>
    </source>
</evidence>
<dbReference type="OrthoDB" id="462848at2"/>
<dbReference type="AlphaFoldDB" id="A0A1H2F3S5"/>
<dbReference type="InterPro" id="IPR036249">
    <property type="entry name" value="Thioredoxin-like_sf"/>
</dbReference>
<feature type="domain" description="Thioredoxin" evidence="8">
    <location>
        <begin position="49"/>
        <end position="185"/>
    </location>
</feature>
<evidence type="ECO:0000256" key="7">
    <source>
        <dbReference type="ARBA" id="ARBA00023136"/>
    </source>
</evidence>
<dbReference type="EMBL" id="LT629785">
    <property type="protein sequence ID" value="SDU01955.1"/>
    <property type="molecule type" value="Genomic_DNA"/>
</dbReference>
<dbReference type="RefSeq" id="WP_090193636.1">
    <property type="nucleotide sequence ID" value="NZ_LT629785.1"/>
</dbReference>
<evidence type="ECO:0000313" key="9">
    <source>
        <dbReference type="EMBL" id="SDU01955.1"/>
    </source>
</evidence>
<dbReference type="GO" id="GO:0016209">
    <property type="term" value="F:antioxidant activity"/>
    <property type="evidence" value="ECO:0007669"/>
    <property type="project" value="InterPro"/>
</dbReference>
<proteinExistence type="predicted"/>
<dbReference type="Gene3D" id="3.40.30.10">
    <property type="entry name" value="Glutaredoxin"/>
    <property type="match status" value="1"/>
</dbReference>
<comment type="subcellular location">
    <subcellularLocation>
        <location evidence="2">Membrane</location>
        <topology evidence="2">Single-pass membrane protein</topology>
    </subcellularLocation>
</comment>
<dbReference type="SUPFAM" id="SSF52833">
    <property type="entry name" value="Thioredoxin-like"/>
    <property type="match status" value="1"/>
</dbReference>
<comment type="function">
    <text evidence="1">May be specifically involved in the processing, transport, and/or maturation of the MADH beta-subunit.</text>
</comment>
<evidence type="ECO:0000256" key="1">
    <source>
        <dbReference type="ARBA" id="ARBA00003475"/>
    </source>
</evidence>
<dbReference type="InterPro" id="IPR013478">
    <property type="entry name" value="MeN_DH_accessory"/>
</dbReference>
<keyword evidence="5" id="KW-0812">Transmembrane</keyword>
<evidence type="ECO:0000259" key="8">
    <source>
        <dbReference type="PROSITE" id="PS51352"/>
    </source>
</evidence>